<keyword evidence="3" id="KW-1185">Reference proteome</keyword>
<name>A0A6J8EJW1_MYTCO</name>
<sequence length="219" mass="25129">MNIADNSYKKSDVKSMLSPNTHVKRSIPLKVTKILAQSKDKSPVKVQAQKQSSPTKCNIQYSNSIQDEQIIHLKTKLARSEKLLKSKDSQLCKLDSEMNTLKKDLATNRAYTQDNKISNLSDKLMDMKIDLMSHGNQYRRQYRQKRSNRHNTEINDPGSDNLNSCTPNSDNFMEEELCLRTDEIPDSQSGASLDLLDKQGQKKHIWMKENQISKTENVQ</sequence>
<feature type="region of interest" description="Disordered" evidence="1">
    <location>
        <begin position="144"/>
        <end position="164"/>
    </location>
</feature>
<evidence type="ECO:0000313" key="3">
    <source>
        <dbReference type="Proteomes" id="UP000507470"/>
    </source>
</evidence>
<reference evidence="2 3" key="1">
    <citation type="submission" date="2020-06" db="EMBL/GenBank/DDBJ databases">
        <authorList>
            <person name="Li R."/>
            <person name="Bekaert M."/>
        </authorList>
    </citation>
    <scope>NUCLEOTIDE SEQUENCE [LARGE SCALE GENOMIC DNA]</scope>
    <source>
        <strain evidence="3">wild</strain>
    </source>
</reference>
<dbReference type="AlphaFoldDB" id="A0A6J8EJW1"/>
<dbReference type="Proteomes" id="UP000507470">
    <property type="component" value="Unassembled WGS sequence"/>
</dbReference>
<organism evidence="2 3">
    <name type="scientific">Mytilus coruscus</name>
    <name type="common">Sea mussel</name>
    <dbReference type="NCBI Taxonomy" id="42192"/>
    <lineage>
        <taxon>Eukaryota</taxon>
        <taxon>Metazoa</taxon>
        <taxon>Spiralia</taxon>
        <taxon>Lophotrochozoa</taxon>
        <taxon>Mollusca</taxon>
        <taxon>Bivalvia</taxon>
        <taxon>Autobranchia</taxon>
        <taxon>Pteriomorphia</taxon>
        <taxon>Mytilida</taxon>
        <taxon>Mytiloidea</taxon>
        <taxon>Mytilidae</taxon>
        <taxon>Mytilinae</taxon>
        <taxon>Mytilus</taxon>
    </lineage>
</organism>
<evidence type="ECO:0000313" key="2">
    <source>
        <dbReference type="EMBL" id="CAC5420708.1"/>
    </source>
</evidence>
<accession>A0A6J8EJW1</accession>
<proteinExistence type="predicted"/>
<protein>
    <submittedName>
        <fullName evidence="2">Uncharacterized protein</fullName>
    </submittedName>
</protein>
<gene>
    <name evidence="2" type="ORF">MCOR_52908</name>
</gene>
<dbReference type="EMBL" id="CACVKT020009164">
    <property type="protein sequence ID" value="CAC5420708.1"/>
    <property type="molecule type" value="Genomic_DNA"/>
</dbReference>
<evidence type="ECO:0000256" key="1">
    <source>
        <dbReference type="SAM" id="MobiDB-lite"/>
    </source>
</evidence>